<accession>A0A5B7GFG0</accession>
<keyword evidence="3" id="KW-1185">Reference proteome</keyword>
<gene>
    <name evidence="2" type="ORF">E2C01_053065</name>
</gene>
<name>A0A5B7GFG0_PORTR</name>
<organism evidence="2 3">
    <name type="scientific">Portunus trituberculatus</name>
    <name type="common">Swimming crab</name>
    <name type="synonym">Neptunus trituberculatus</name>
    <dbReference type="NCBI Taxonomy" id="210409"/>
    <lineage>
        <taxon>Eukaryota</taxon>
        <taxon>Metazoa</taxon>
        <taxon>Ecdysozoa</taxon>
        <taxon>Arthropoda</taxon>
        <taxon>Crustacea</taxon>
        <taxon>Multicrustacea</taxon>
        <taxon>Malacostraca</taxon>
        <taxon>Eumalacostraca</taxon>
        <taxon>Eucarida</taxon>
        <taxon>Decapoda</taxon>
        <taxon>Pleocyemata</taxon>
        <taxon>Brachyura</taxon>
        <taxon>Eubrachyura</taxon>
        <taxon>Portunoidea</taxon>
        <taxon>Portunidae</taxon>
        <taxon>Portuninae</taxon>
        <taxon>Portunus</taxon>
    </lineage>
</organism>
<dbReference type="AlphaFoldDB" id="A0A5B7GFG0"/>
<reference evidence="2 3" key="1">
    <citation type="submission" date="2019-05" db="EMBL/GenBank/DDBJ databases">
        <title>Another draft genome of Portunus trituberculatus and its Hox gene families provides insights of decapod evolution.</title>
        <authorList>
            <person name="Jeong J.-H."/>
            <person name="Song I."/>
            <person name="Kim S."/>
            <person name="Choi T."/>
            <person name="Kim D."/>
            <person name="Ryu S."/>
            <person name="Kim W."/>
        </authorList>
    </citation>
    <scope>NUCLEOTIDE SEQUENCE [LARGE SCALE GENOMIC DNA]</scope>
    <source>
        <tissue evidence="2">Muscle</tissue>
    </source>
</reference>
<dbReference type="EMBL" id="VSRR010016209">
    <property type="protein sequence ID" value="MPC59050.1"/>
    <property type="molecule type" value="Genomic_DNA"/>
</dbReference>
<sequence length="76" mass="8477">MCTSKGPPHKEGRSQASAQAKTTPAVPCPEPRLAMSSAAPGLLQYLHDFTRVEVETLQQQQHQQQQQQQQHTDCPR</sequence>
<feature type="region of interest" description="Disordered" evidence="1">
    <location>
        <begin position="57"/>
        <end position="76"/>
    </location>
</feature>
<dbReference type="Proteomes" id="UP000324222">
    <property type="component" value="Unassembled WGS sequence"/>
</dbReference>
<protein>
    <submittedName>
        <fullName evidence="2">Uncharacterized protein</fullName>
    </submittedName>
</protein>
<evidence type="ECO:0000313" key="3">
    <source>
        <dbReference type="Proteomes" id="UP000324222"/>
    </source>
</evidence>
<evidence type="ECO:0000313" key="2">
    <source>
        <dbReference type="EMBL" id="MPC59050.1"/>
    </source>
</evidence>
<comment type="caution">
    <text evidence="2">The sequence shown here is derived from an EMBL/GenBank/DDBJ whole genome shotgun (WGS) entry which is preliminary data.</text>
</comment>
<proteinExistence type="predicted"/>
<evidence type="ECO:0000256" key="1">
    <source>
        <dbReference type="SAM" id="MobiDB-lite"/>
    </source>
</evidence>
<feature type="compositionally biased region" description="Low complexity" evidence="1">
    <location>
        <begin position="58"/>
        <end position="76"/>
    </location>
</feature>
<feature type="region of interest" description="Disordered" evidence="1">
    <location>
        <begin position="1"/>
        <end position="32"/>
    </location>
</feature>